<dbReference type="InterPro" id="IPR005501">
    <property type="entry name" value="LamB/YcsF/PxpA-like"/>
</dbReference>
<feature type="non-terminal residue" evidence="1">
    <location>
        <position position="1"/>
    </location>
</feature>
<feature type="non-terminal residue" evidence="1">
    <location>
        <position position="180"/>
    </location>
</feature>
<dbReference type="Pfam" id="PF03746">
    <property type="entry name" value="LamB_YcsF"/>
    <property type="match status" value="1"/>
</dbReference>
<dbReference type="PANTHER" id="PTHR30292">
    <property type="entry name" value="UNCHARACTERIZED PROTEIN YBGL-RELATED"/>
    <property type="match status" value="1"/>
</dbReference>
<dbReference type="AlphaFoldDB" id="K1T123"/>
<dbReference type="SUPFAM" id="SSF88713">
    <property type="entry name" value="Glycoside hydrolase/deacetylase"/>
    <property type="match status" value="1"/>
</dbReference>
<protein>
    <submittedName>
        <fullName evidence="1">LamB/YcsF family protein</fullName>
    </submittedName>
</protein>
<proteinExistence type="predicted"/>
<name>K1T123_9ZZZZ</name>
<dbReference type="Gene3D" id="3.20.20.370">
    <property type="entry name" value="Glycoside hydrolase/deacetylase"/>
    <property type="match status" value="1"/>
</dbReference>
<dbReference type="GO" id="GO:0005975">
    <property type="term" value="P:carbohydrate metabolic process"/>
    <property type="evidence" value="ECO:0007669"/>
    <property type="project" value="InterPro"/>
</dbReference>
<accession>K1T123</accession>
<dbReference type="EMBL" id="AJWY01011273">
    <property type="protein sequence ID" value="EKC53206.1"/>
    <property type="molecule type" value="Genomic_DNA"/>
</dbReference>
<organism evidence="1">
    <name type="scientific">human gut metagenome</name>
    <dbReference type="NCBI Taxonomy" id="408170"/>
    <lineage>
        <taxon>unclassified sequences</taxon>
        <taxon>metagenomes</taxon>
        <taxon>organismal metagenomes</taxon>
    </lineage>
</organism>
<dbReference type="InterPro" id="IPR011330">
    <property type="entry name" value="Glyco_hydro/deAcase_b/a-brl"/>
</dbReference>
<gene>
    <name evidence="1" type="ORF">LEA_16494</name>
</gene>
<reference evidence="1" key="1">
    <citation type="journal article" date="2013" name="Environ. Microbiol.">
        <title>Microbiota from the distal guts of lean and obese adolescents exhibit partial functional redundancy besides clear differences in community structure.</title>
        <authorList>
            <person name="Ferrer M."/>
            <person name="Ruiz A."/>
            <person name="Lanza F."/>
            <person name="Haange S.B."/>
            <person name="Oberbach A."/>
            <person name="Till H."/>
            <person name="Bargiela R."/>
            <person name="Campoy C."/>
            <person name="Segura M.T."/>
            <person name="Richter M."/>
            <person name="von Bergen M."/>
            <person name="Seifert J."/>
            <person name="Suarez A."/>
        </authorList>
    </citation>
    <scope>NUCLEOTIDE SEQUENCE</scope>
</reference>
<dbReference type="NCBIfam" id="NF003814">
    <property type="entry name" value="PRK05406.1-3"/>
    <property type="match status" value="1"/>
</dbReference>
<comment type="caution">
    <text evidence="1">The sequence shown here is derived from an EMBL/GenBank/DDBJ whole genome shotgun (WGS) entry which is preliminary data.</text>
</comment>
<dbReference type="PANTHER" id="PTHR30292:SF0">
    <property type="entry name" value="5-OXOPROLINASE SUBUNIT A"/>
    <property type="match status" value="1"/>
</dbReference>
<sequence length="180" mass="19120">HPGYPDLMGFGRRNMNVSPADAKAYVMYQIGALSAFAKANGLKIQHVKPHGALYNTAGKDYALSKAICEGIYEVDPSLILLGLSGSQMLKAAADTGLKCAKEVFADRAYEEDGSLVARTKPGAVITDEDEAIKRVIGMVKHGKVTAITGKEIPIEANSICVHGDGAKALEFVMKIRAALT</sequence>
<evidence type="ECO:0000313" key="1">
    <source>
        <dbReference type="EMBL" id="EKC53206.1"/>
    </source>
</evidence>
<dbReference type="CDD" id="cd10787">
    <property type="entry name" value="LamB_YcsF_like"/>
    <property type="match status" value="1"/>
</dbReference>